<organism evidence="1 2">
    <name type="scientific">Marinifilum breve</name>
    <dbReference type="NCBI Taxonomy" id="2184082"/>
    <lineage>
        <taxon>Bacteria</taxon>
        <taxon>Pseudomonadati</taxon>
        <taxon>Bacteroidota</taxon>
        <taxon>Bacteroidia</taxon>
        <taxon>Marinilabiliales</taxon>
        <taxon>Marinifilaceae</taxon>
    </lineage>
</organism>
<name>A0A2V4A222_9BACT</name>
<comment type="caution">
    <text evidence="1">The sequence shown here is derived from an EMBL/GenBank/DDBJ whole genome shotgun (WGS) entry which is preliminary data.</text>
</comment>
<dbReference type="Proteomes" id="UP000248079">
    <property type="component" value="Unassembled WGS sequence"/>
</dbReference>
<evidence type="ECO:0000313" key="1">
    <source>
        <dbReference type="EMBL" id="PXY02691.1"/>
    </source>
</evidence>
<evidence type="ECO:0000313" key="2">
    <source>
        <dbReference type="Proteomes" id="UP000248079"/>
    </source>
</evidence>
<dbReference type="InterPro" id="IPR025345">
    <property type="entry name" value="DUF4249"/>
</dbReference>
<protein>
    <recommendedName>
        <fullName evidence="3">DUF4249 domain-containing protein</fullName>
    </recommendedName>
</protein>
<sequence>MLAIPINFNPLNMNYFKLLTCLFLLLLLASCEEEEELPQTKSDPITSINSLIGVDSLIKLNLSKSIGSPVEIQYISDAKITAYKNDKELGELVYRENGTYELPNQYMESETEYEITITHPSFNTITTNTITPEKILINDIKILNEASEGKTTFELKFTDDASKSNYYMLLVKGISNNNSNVIQYYSNDIVFEGNLNVNDNGFEQNMLRGSRSFSDENFESSQVEISFYILANDFFVDYQEYKIELYHLNEDYFNYERSFVSLENKGDIPFSNKTNLYSNVEGAFGIFTSYALDYKIVPKQ</sequence>
<proteinExistence type="predicted"/>
<reference evidence="1 2" key="1">
    <citation type="submission" date="2018-05" db="EMBL/GenBank/DDBJ databases">
        <title>Marinifilum breve JC075T sp. nov., a marine bacterium isolated from Yongle Blue Hole in the South China Sea.</title>
        <authorList>
            <person name="Fu T."/>
        </authorList>
    </citation>
    <scope>NUCLEOTIDE SEQUENCE [LARGE SCALE GENOMIC DNA]</scope>
    <source>
        <strain evidence="1 2">JC075</strain>
    </source>
</reference>
<keyword evidence="2" id="KW-1185">Reference proteome</keyword>
<evidence type="ECO:0008006" key="3">
    <source>
        <dbReference type="Google" id="ProtNLM"/>
    </source>
</evidence>
<dbReference type="EMBL" id="QFLI01000001">
    <property type="protein sequence ID" value="PXY02691.1"/>
    <property type="molecule type" value="Genomic_DNA"/>
</dbReference>
<dbReference type="Pfam" id="PF14054">
    <property type="entry name" value="DUF4249"/>
    <property type="match status" value="1"/>
</dbReference>
<dbReference type="AlphaFoldDB" id="A0A2V4A222"/>
<gene>
    <name evidence="1" type="ORF">DF185_00940</name>
</gene>
<accession>A0A2V4A222</accession>